<organism evidence="1 2">
    <name type="scientific">Solanum bulbocastanum</name>
    <name type="common">Wild potato</name>
    <dbReference type="NCBI Taxonomy" id="147425"/>
    <lineage>
        <taxon>Eukaryota</taxon>
        <taxon>Viridiplantae</taxon>
        <taxon>Streptophyta</taxon>
        <taxon>Embryophyta</taxon>
        <taxon>Tracheophyta</taxon>
        <taxon>Spermatophyta</taxon>
        <taxon>Magnoliopsida</taxon>
        <taxon>eudicotyledons</taxon>
        <taxon>Gunneridae</taxon>
        <taxon>Pentapetalae</taxon>
        <taxon>asterids</taxon>
        <taxon>lamiids</taxon>
        <taxon>Solanales</taxon>
        <taxon>Solanaceae</taxon>
        <taxon>Solanoideae</taxon>
        <taxon>Solaneae</taxon>
        <taxon>Solanum</taxon>
    </lineage>
</organism>
<dbReference type="Proteomes" id="UP001371456">
    <property type="component" value="Unassembled WGS sequence"/>
</dbReference>
<accession>A0AAN8SIB6</accession>
<evidence type="ECO:0000313" key="2">
    <source>
        <dbReference type="Proteomes" id="UP001371456"/>
    </source>
</evidence>
<name>A0AAN8SIB6_SOLBU</name>
<comment type="caution">
    <text evidence="1">The sequence shown here is derived from an EMBL/GenBank/DDBJ whole genome shotgun (WGS) entry which is preliminary data.</text>
</comment>
<protein>
    <submittedName>
        <fullName evidence="1">Uncharacterized protein</fullName>
    </submittedName>
</protein>
<sequence>MRFSFLYLCHTWDSLTANSK</sequence>
<dbReference type="AlphaFoldDB" id="A0AAN8SIB6"/>
<gene>
    <name evidence="1" type="ORF">RDI58_033008</name>
</gene>
<reference evidence="1 2" key="1">
    <citation type="submission" date="2024-02" db="EMBL/GenBank/DDBJ databases">
        <title>de novo genome assembly of Solanum bulbocastanum strain 11H21.</title>
        <authorList>
            <person name="Hosaka A.J."/>
        </authorList>
    </citation>
    <scope>NUCLEOTIDE SEQUENCE [LARGE SCALE GENOMIC DNA]</scope>
    <source>
        <tissue evidence="1">Young leaves</tissue>
    </source>
</reference>
<evidence type="ECO:0000313" key="1">
    <source>
        <dbReference type="EMBL" id="KAK6769754.1"/>
    </source>
</evidence>
<keyword evidence="2" id="KW-1185">Reference proteome</keyword>
<dbReference type="EMBL" id="JBANQN010000702">
    <property type="protein sequence ID" value="KAK6769754.1"/>
    <property type="molecule type" value="Genomic_DNA"/>
</dbReference>
<proteinExistence type="predicted"/>